<protein>
    <submittedName>
        <fullName evidence="4">Uncharacterized protein</fullName>
    </submittedName>
</protein>
<dbReference type="InterPro" id="IPR011990">
    <property type="entry name" value="TPR-like_helical_dom_sf"/>
</dbReference>
<evidence type="ECO:0000313" key="4">
    <source>
        <dbReference type="EMBL" id="QHT18615.1"/>
    </source>
</evidence>
<dbReference type="Gene3D" id="1.25.40.10">
    <property type="entry name" value="Tetratricopeptide repeat domain"/>
    <property type="match status" value="1"/>
</dbReference>
<feature type="domain" description="Glycosyl transferase family 25" evidence="3">
    <location>
        <begin position="1254"/>
        <end position="1433"/>
    </location>
</feature>
<evidence type="ECO:0000259" key="3">
    <source>
        <dbReference type="Pfam" id="PF01755"/>
    </source>
</evidence>
<dbReference type="InterPro" id="IPR029044">
    <property type="entry name" value="Nucleotide-diphossugar_trans"/>
</dbReference>
<sequence>MSTICLNMIVKDEEHVIGQTLENLVKHITFSYWVICDTGSTDKTREIITDFFKSKNIPGELLQHEWRDFGHNRTLALQGAYKKADYIFIFDADDTIHGTLKLPSKLTHDFYKMIFGSGFTYYRPLLVTAHKKTKFVGVLHEFLSLEEGHPSEGNIDGNYFIDSGKTGARSRDKDKYLKDAMILKAAYHKELETGGGLANRYAFYCAQSFKDCGRTDDAIEWYTLVADKLNSWAQEKYYACLMVGFQYKAKGQFVKALEYFMKAEQFDSDRTEGVFFAAEMLKDAGLHTLVVLLYEKYKNYNKTPQDKLFLYQDFYNDVFEFNAGLCAYMCNNKKLSYECCKKVILNNIAQPGIRDRTFKNIRFHMNELNDDKDTLGLFYHLTNYIQSCDEPRETAIIWNMLFKKNRGLLTAPSKFKQNPGKQDVIITFTSCKRLDLFTETVNSILNHWTDADQINSWFCVDDNSSKEDRAKMKKMYPWITFYNKTLQEKGHRESMNIIWNKLNEVKPKYWIHMEDDFLFHVKRPYVSESIKLLKKQPGIKQVLFNRGYAETIEDVDMRGYLPLSSGFVVHDYKQGQFPYKNCHYWPHYSFRPSMIDVETILKLGNYDSPNTFFEMDYAKKWVDAGYKSAFFDMICCRHTGRLTSERNDGKVKNAYELNNENQFSKSKKMKVINLKRRPDRRETMTKLFADIKFSDYEFIEAIDGKQIKPTFELKKLFEGNDFGSRSGVVGCALTHYTLWKALLNSNDDYYIIFEDDVTLSPSFKKVYDALTSRDVFKTHDYLFLGYHMFSANREATKDIYVKESGTITIGDMQNDLNIGAGFAYSLNKKGARILVDYIAKNGIKHGIDYVVKICKELKCTELRPQIVFSEWYERTGQNVDTDIQKDYTSVDFDNIVEDFTFVQGLDHIGDDLFFNKVNIEEAKRLALGNPQCMGFNTLGFFKSKVNVNTLKQSPYFGPEDGMYIKNVKNPVSKLPKLKLIGNWQSSQKMAEEFGVMPHDGFELTWKDEADYYAIVNLPNTEEFYDPKKSMIFQMEPWVYDDSKPWGVKTWGAWANPDPSKFLHVNSHRMFLNPAQWSLNGDLTTLPPKKDETAIILSNKTNDTGHNLRIQFVRDMQTIHVYGKENYHNLTSYNGPVPDDNRYSVYSKYKYVLAVENNSEINYASEKIWEPLMCECLPFYWGCPNLETYIDPQAFVRLPLEDPAKASEIVRKAVEEDWWSQRIDAIRLAKQKIINELGFFPRIRNIIAPTKTMKAIVLTLHSSKDRIPIVEKLRSNMTEIGIKNEIFYGVNGKDLIISNTKVVYNKETRNYDPKVRLNGQKMTLGEFGCAWSHIKIYQKLLEDQTTDNYLVIEDDAQIVGDLNILRELPLDFEVAHIAYSEWYPFVKTDPVNKSFFNIEKKFFNHTTAYVVSKAGARKLLDYIGTNINIPADDLLSNSFIQGKIQVIVPESPIFTFTKDIASTIDAIESR</sequence>
<name>A0A6C0DTS7_9ZZZZ</name>
<dbReference type="InterPro" id="IPR002654">
    <property type="entry name" value="Glyco_trans_25"/>
</dbReference>
<dbReference type="PANTHER" id="PTHR43630:SF2">
    <property type="entry name" value="GLYCOSYLTRANSFERASE"/>
    <property type="match status" value="1"/>
</dbReference>
<evidence type="ECO:0000259" key="2">
    <source>
        <dbReference type="Pfam" id="PF00852"/>
    </source>
</evidence>
<dbReference type="Pfam" id="PF01755">
    <property type="entry name" value="Glyco_transf_25"/>
    <property type="match status" value="2"/>
</dbReference>
<dbReference type="EMBL" id="MN739658">
    <property type="protein sequence ID" value="QHT18615.1"/>
    <property type="molecule type" value="Genomic_DNA"/>
</dbReference>
<dbReference type="SUPFAM" id="SSF53756">
    <property type="entry name" value="UDP-Glycosyltransferase/glycogen phosphorylase"/>
    <property type="match status" value="1"/>
</dbReference>
<feature type="domain" description="Glycosyl transferase family 25" evidence="3">
    <location>
        <begin position="670"/>
        <end position="841"/>
    </location>
</feature>
<dbReference type="SUPFAM" id="SSF48452">
    <property type="entry name" value="TPR-like"/>
    <property type="match status" value="1"/>
</dbReference>
<dbReference type="SUPFAM" id="SSF53448">
    <property type="entry name" value="Nucleotide-diphospho-sugar transferases"/>
    <property type="match status" value="2"/>
</dbReference>
<dbReference type="CDD" id="cd06532">
    <property type="entry name" value="Glyco_transf_25"/>
    <property type="match status" value="2"/>
</dbReference>
<dbReference type="InterPro" id="IPR001173">
    <property type="entry name" value="Glyco_trans_2-like"/>
</dbReference>
<dbReference type="Gene3D" id="3.40.50.11660">
    <property type="entry name" value="Glycosyl transferase family 10, C-terminal domain"/>
    <property type="match status" value="1"/>
</dbReference>
<organism evidence="4">
    <name type="scientific">viral metagenome</name>
    <dbReference type="NCBI Taxonomy" id="1070528"/>
    <lineage>
        <taxon>unclassified sequences</taxon>
        <taxon>metagenomes</taxon>
        <taxon>organismal metagenomes</taxon>
    </lineage>
</organism>
<dbReference type="PANTHER" id="PTHR43630">
    <property type="entry name" value="POLY-BETA-1,6-N-ACETYL-D-GLUCOSAMINE SYNTHASE"/>
    <property type="match status" value="1"/>
</dbReference>
<feature type="domain" description="Glycosyltransferase 2-like" evidence="1">
    <location>
        <begin position="8"/>
        <end position="98"/>
    </location>
</feature>
<dbReference type="InterPro" id="IPR055270">
    <property type="entry name" value="Glyco_tran_10_C"/>
</dbReference>
<dbReference type="Pfam" id="PF00535">
    <property type="entry name" value="Glycos_transf_2"/>
    <property type="match status" value="1"/>
</dbReference>
<reference evidence="4" key="1">
    <citation type="journal article" date="2020" name="Nature">
        <title>Giant virus diversity and host interactions through global metagenomics.</title>
        <authorList>
            <person name="Schulz F."/>
            <person name="Roux S."/>
            <person name="Paez-Espino D."/>
            <person name="Jungbluth S."/>
            <person name="Walsh D.A."/>
            <person name="Denef V.J."/>
            <person name="McMahon K.D."/>
            <person name="Konstantinidis K.T."/>
            <person name="Eloe-Fadrosh E.A."/>
            <person name="Kyrpides N.C."/>
            <person name="Woyke T."/>
        </authorList>
    </citation>
    <scope>NUCLEOTIDE SEQUENCE</scope>
    <source>
        <strain evidence="4">GVMAG-M-3300023174-47</strain>
    </source>
</reference>
<accession>A0A6C0DTS7</accession>
<feature type="domain" description="Fucosyltransferase C-terminal" evidence="2">
    <location>
        <begin position="1086"/>
        <end position="1196"/>
    </location>
</feature>
<proteinExistence type="predicted"/>
<dbReference type="InterPro" id="IPR038577">
    <property type="entry name" value="GT10-like_C_sf"/>
</dbReference>
<dbReference type="Gene3D" id="3.90.550.10">
    <property type="entry name" value="Spore Coat Polysaccharide Biosynthesis Protein SpsA, Chain A"/>
    <property type="match status" value="1"/>
</dbReference>
<dbReference type="Pfam" id="PF00852">
    <property type="entry name" value="Glyco_transf_10"/>
    <property type="match status" value="1"/>
</dbReference>
<evidence type="ECO:0000259" key="1">
    <source>
        <dbReference type="Pfam" id="PF00535"/>
    </source>
</evidence>